<dbReference type="PANTHER" id="PTHR30587:SF0">
    <property type="entry name" value="FLAGELLAR BIOSYNTHETIC PROTEIN FLIP"/>
    <property type="match status" value="1"/>
</dbReference>
<comment type="subcellular location">
    <subcellularLocation>
        <location evidence="12">Cell membrane</location>
        <topology evidence="12">Multi-pass membrane protein</topology>
    </subcellularLocation>
    <subcellularLocation>
        <location evidence="12">Bacterial flagellum basal body</location>
    </subcellularLocation>
</comment>
<dbReference type="InterPro" id="IPR005837">
    <property type="entry name" value="FliP"/>
</dbReference>
<evidence type="ECO:0000313" key="14">
    <source>
        <dbReference type="EMBL" id="SFK44452.1"/>
    </source>
</evidence>
<keyword evidence="13" id="KW-0732">Signal</keyword>
<evidence type="ECO:0000256" key="1">
    <source>
        <dbReference type="ARBA" id="ARBA00006257"/>
    </source>
</evidence>
<keyword evidence="9 12" id="KW-0472">Membrane</keyword>
<evidence type="ECO:0000256" key="3">
    <source>
        <dbReference type="ARBA" id="ARBA00022448"/>
    </source>
</evidence>
<evidence type="ECO:0000256" key="4">
    <source>
        <dbReference type="ARBA" id="ARBA00022475"/>
    </source>
</evidence>
<dbReference type="PRINTS" id="PR01302">
    <property type="entry name" value="TYPE3IMPPROT"/>
</dbReference>
<sequence length="248" mass="27400">MCMLSKFAIFGIGFVAMPAMAQQSGFPAFTSTPGPDGSATYTLSLQALILLTSLTFLPAVVLMMSSFTRIIIVLSLLRMALGTQSSPPNQVLIGLALFLTFFVMSPVIDRVYNEAYLPFSEDQIDIMQAAEIASVPLRTFMLHQTRESDLALFVQISNHDDIESPEQVPFKILVPAYITSELKTAFQIGFIIFIPFLIIDMVVASVLMSMGMMMLSPMIISLPFKLMLFVLVDGWHLLIGSLTQSFFT</sequence>
<evidence type="ECO:0000256" key="8">
    <source>
        <dbReference type="ARBA" id="ARBA00022989"/>
    </source>
</evidence>
<dbReference type="InterPro" id="IPR005838">
    <property type="entry name" value="T3SS_IM_P"/>
</dbReference>
<reference evidence="15" key="1">
    <citation type="submission" date="2016-10" db="EMBL/GenBank/DDBJ databases">
        <authorList>
            <person name="Varghese N."/>
            <person name="Submissions S."/>
        </authorList>
    </citation>
    <scope>NUCLEOTIDE SEQUENCE [LARGE SCALE GENOMIC DNA]</scope>
    <source>
        <strain evidence="15">Nm69</strain>
    </source>
</reference>
<keyword evidence="7 12" id="KW-0653">Protein transport</keyword>
<dbReference type="GO" id="GO:0009425">
    <property type="term" value="C:bacterial-type flagellum basal body"/>
    <property type="evidence" value="ECO:0007669"/>
    <property type="project" value="UniProtKB-SubCell"/>
</dbReference>
<keyword evidence="4 12" id="KW-1003">Cell membrane</keyword>
<dbReference type="Pfam" id="PF00813">
    <property type="entry name" value="FliP"/>
    <property type="match status" value="1"/>
</dbReference>
<feature type="transmembrane region" description="Helical" evidence="12">
    <location>
        <begin position="185"/>
        <end position="207"/>
    </location>
</feature>
<evidence type="ECO:0000256" key="2">
    <source>
        <dbReference type="ARBA" id="ARBA00021714"/>
    </source>
</evidence>
<keyword evidence="5 12" id="KW-0812">Transmembrane</keyword>
<keyword evidence="11 12" id="KW-1006">Bacterial flagellum protein export</keyword>
<dbReference type="Proteomes" id="UP000199533">
    <property type="component" value="Unassembled WGS sequence"/>
</dbReference>
<comment type="similarity">
    <text evidence="1 12">Belongs to the FliP/MopC/SpaP family.</text>
</comment>
<feature type="transmembrane region" description="Helical" evidence="12">
    <location>
        <begin position="45"/>
        <end position="77"/>
    </location>
</feature>
<evidence type="ECO:0000256" key="9">
    <source>
        <dbReference type="ARBA" id="ARBA00023136"/>
    </source>
</evidence>
<dbReference type="GO" id="GO:0044781">
    <property type="term" value="P:bacterial-type flagellum organization"/>
    <property type="evidence" value="ECO:0007669"/>
    <property type="project" value="UniProtKB-UniRule"/>
</dbReference>
<feature type="transmembrane region" description="Helical" evidence="12">
    <location>
        <begin position="219"/>
        <end position="239"/>
    </location>
</feature>
<evidence type="ECO:0000256" key="10">
    <source>
        <dbReference type="ARBA" id="ARBA00023143"/>
    </source>
</evidence>
<evidence type="ECO:0000256" key="6">
    <source>
        <dbReference type="ARBA" id="ARBA00022795"/>
    </source>
</evidence>
<dbReference type="NCBIfam" id="NF009438">
    <property type="entry name" value="PRK12797.1"/>
    <property type="match status" value="1"/>
</dbReference>
<dbReference type="PROSITE" id="PS01060">
    <property type="entry name" value="FLIP_1"/>
    <property type="match status" value="1"/>
</dbReference>
<accession>A0A1I3ZK64</accession>
<keyword evidence="14" id="KW-0969">Cilium</keyword>
<dbReference type="PROSITE" id="PS01061">
    <property type="entry name" value="FLIP_2"/>
    <property type="match status" value="1"/>
</dbReference>
<dbReference type="GO" id="GO:0009306">
    <property type="term" value="P:protein secretion"/>
    <property type="evidence" value="ECO:0007669"/>
    <property type="project" value="UniProtKB-UniRule"/>
</dbReference>
<keyword evidence="3 12" id="KW-0813">Transport</keyword>
<comment type="function">
    <text evidence="12">Plays a role in the flagellum-specific transport system.</text>
</comment>
<keyword evidence="10" id="KW-0975">Bacterial flagellum</keyword>
<dbReference type="PRINTS" id="PR00951">
    <property type="entry name" value="FLGBIOSNFLIP"/>
</dbReference>
<keyword evidence="8 12" id="KW-1133">Transmembrane helix</keyword>
<evidence type="ECO:0000313" key="15">
    <source>
        <dbReference type="Proteomes" id="UP000199533"/>
    </source>
</evidence>
<dbReference type="GO" id="GO:0005886">
    <property type="term" value="C:plasma membrane"/>
    <property type="evidence" value="ECO:0007669"/>
    <property type="project" value="UniProtKB-SubCell"/>
</dbReference>
<gene>
    <name evidence="12" type="primary">fliP</name>
    <name evidence="14" type="ORF">SAMN05216302_1006137</name>
</gene>
<feature type="chain" id="PRO_5011779171" description="Flagellar biosynthetic protein FliP" evidence="13">
    <location>
        <begin position="22"/>
        <end position="248"/>
    </location>
</feature>
<dbReference type="OrthoDB" id="9805111at2"/>
<organism evidence="14 15">
    <name type="scientific">Nitrosomonas aestuarii</name>
    <dbReference type="NCBI Taxonomy" id="52441"/>
    <lineage>
        <taxon>Bacteria</taxon>
        <taxon>Pseudomonadati</taxon>
        <taxon>Pseudomonadota</taxon>
        <taxon>Betaproteobacteria</taxon>
        <taxon>Nitrosomonadales</taxon>
        <taxon>Nitrosomonadaceae</taxon>
        <taxon>Nitrosomonas</taxon>
    </lineage>
</organism>
<keyword evidence="14" id="KW-0282">Flagellum</keyword>
<protein>
    <recommendedName>
        <fullName evidence="2 12">Flagellar biosynthetic protein FliP</fullName>
    </recommendedName>
</protein>
<dbReference type="NCBIfam" id="TIGR01103">
    <property type="entry name" value="fliP"/>
    <property type="match status" value="1"/>
</dbReference>
<evidence type="ECO:0000256" key="13">
    <source>
        <dbReference type="SAM" id="SignalP"/>
    </source>
</evidence>
<keyword evidence="15" id="KW-1185">Reference proteome</keyword>
<dbReference type="STRING" id="52441.SAMN05216302_1006137"/>
<evidence type="ECO:0000256" key="5">
    <source>
        <dbReference type="ARBA" id="ARBA00022692"/>
    </source>
</evidence>
<proteinExistence type="inferred from homology"/>
<evidence type="ECO:0000256" key="12">
    <source>
        <dbReference type="RuleBase" id="RU362069"/>
    </source>
</evidence>
<evidence type="ECO:0000256" key="7">
    <source>
        <dbReference type="ARBA" id="ARBA00022927"/>
    </source>
</evidence>
<dbReference type="EMBL" id="FOSP01000006">
    <property type="protein sequence ID" value="SFK44452.1"/>
    <property type="molecule type" value="Genomic_DNA"/>
</dbReference>
<dbReference type="PANTHER" id="PTHR30587">
    <property type="entry name" value="FLAGELLAR BIOSYNTHETIC PROTEIN FLIP"/>
    <property type="match status" value="1"/>
</dbReference>
<feature type="signal peptide" evidence="13">
    <location>
        <begin position="1"/>
        <end position="21"/>
    </location>
</feature>
<keyword evidence="14" id="KW-0966">Cell projection</keyword>
<evidence type="ECO:0000256" key="11">
    <source>
        <dbReference type="ARBA" id="ARBA00023225"/>
    </source>
</evidence>
<keyword evidence="6 12" id="KW-1005">Bacterial flagellum biogenesis</keyword>
<name>A0A1I3ZK64_9PROT</name>
<dbReference type="AlphaFoldDB" id="A0A1I3ZK64"/>
<feature type="transmembrane region" description="Helical" evidence="12">
    <location>
        <begin position="89"/>
        <end position="108"/>
    </location>
</feature>